<reference evidence="2" key="1">
    <citation type="journal article" date="2019" name="Int. J. Syst. Evol. Microbiol.">
        <title>The Global Catalogue of Microorganisms (GCM) 10K type strain sequencing project: providing services to taxonomists for standard genome sequencing and annotation.</title>
        <authorList>
            <consortium name="The Broad Institute Genomics Platform"/>
            <consortium name="The Broad Institute Genome Sequencing Center for Infectious Disease"/>
            <person name="Wu L."/>
            <person name="Ma J."/>
        </authorList>
    </citation>
    <scope>NUCLEOTIDE SEQUENCE [LARGE SCALE GENOMIC DNA]</scope>
    <source>
        <strain evidence="2">YJ-61-S</strain>
    </source>
</reference>
<keyword evidence="1" id="KW-0808">Transferase</keyword>
<keyword evidence="2" id="KW-1185">Reference proteome</keyword>
<evidence type="ECO:0000313" key="2">
    <source>
        <dbReference type="Proteomes" id="UP001596043"/>
    </source>
</evidence>
<sequence length="303" mass="34227">MLSFYSHGKLLITSEYLVLDGAVSLAVPTKLGQSLTVTENNTQKLIWKSVLHDNTPWFETEINIPLPSTTTSDNPIIQKLYEILKAAKVLNPTFLEGDKGYEVVSTLEFPRDWGLGSSSTLIANIALWATINPYELLKMTFGGSGYDIACASSNTPITYTNKETTPEVNSVVFDPVFKEKIFFIHLNKKQNSRDSISHYKNLDTTERDYHIKEFTALTKEILASQDSLSRFEDLLLKHESKLSEILQTPTIKEQLFSDYPNAIKSLGGWGGDFILAIGAIEDMEYFKEKGYYKIIPYSEMLLH</sequence>
<name>A0ABV9HZW1_9FLAO</name>
<dbReference type="Proteomes" id="UP001596043">
    <property type="component" value="Unassembled WGS sequence"/>
</dbReference>
<accession>A0ABV9HZW1</accession>
<dbReference type="InterPro" id="IPR014721">
    <property type="entry name" value="Ribsml_uS5_D2-typ_fold_subgr"/>
</dbReference>
<comment type="caution">
    <text evidence="1">The sequence shown here is derived from an EMBL/GenBank/DDBJ whole genome shotgun (WGS) entry which is preliminary data.</text>
</comment>
<dbReference type="EMBL" id="JBHSFV010000007">
    <property type="protein sequence ID" value="MFC4634774.1"/>
    <property type="molecule type" value="Genomic_DNA"/>
</dbReference>
<dbReference type="NCBIfam" id="NF040656">
    <property type="entry name" value="GHMP_GYDIA"/>
    <property type="match status" value="1"/>
</dbReference>
<protein>
    <submittedName>
        <fullName evidence="1">GYDIA family GHMP kinase</fullName>
    </submittedName>
</protein>
<dbReference type="InterPro" id="IPR047765">
    <property type="entry name" value="GHMP_GYDIA-like"/>
</dbReference>
<dbReference type="InterPro" id="IPR020568">
    <property type="entry name" value="Ribosomal_Su5_D2-typ_SF"/>
</dbReference>
<dbReference type="RefSeq" id="WP_379979356.1">
    <property type="nucleotide sequence ID" value="NZ_JBHSFV010000007.1"/>
</dbReference>
<dbReference type="GO" id="GO:0016301">
    <property type="term" value="F:kinase activity"/>
    <property type="evidence" value="ECO:0007669"/>
    <property type="project" value="UniProtKB-KW"/>
</dbReference>
<proteinExistence type="predicted"/>
<gene>
    <name evidence="1" type="ORF">ACFO3O_12705</name>
</gene>
<dbReference type="SUPFAM" id="SSF54211">
    <property type="entry name" value="Ribosomal protein S5 domain 2-like"/>
    <property type="match status" value="1"/>
</dbReference>
<evidence type="ECO:0000313" key="1">
    <source>
        <dbReference type="EMBL" id="MFC4634774.1"/>
    </source>
</evidence>
<keyword evidence="1" id="KW-0418">Kinase</keyword>
<dbReference type="Gene3D" id="3.30.230.10">
    <property type="match status" value="1"/>
</dbReference>
<organism evidence="1 2">
    <name type="scientific">Dokdonia ponticola</name>
    <dbReference type="NCBI Taxonomy" id="2041041"/>
    <lineage>
        <taxon>Bacteria</taxon>
        <taxon>Pseudomonadati</taxon>
        <taxon>Bacteroidota</taxon>
        <taxon>Flavobacteriia</taxon>
        <taxon>Flavobacteriales</taxon>
        <taxon>Flavobacteriaceae</taxon>
        <taxon>Dokdonia</taxon>
    </lineage>
</organism>